<accession>A0A538T7Z3</accession>
<protein>
    <recommendedName>
        <fullName evidence="4">Phosphate acetyl/butaryl transferase domain-containing protein</fullName>
    </recommendedName>
</protein>
<dbReference type="AlphaFoldDB" id="A0A538T7Z3"/>
<comment type="caution">
    <text evidence="5">The sequence shown here is derived from an EMBL/GenBank/DDBJ whole genome shotgun (WGS) entry which is preliminary data.</text>
</comment>
<evidence type="ECO:0000256" key="3">
    <source>
        <dbReference type="SAM" id="MobiDB-lite"/>
    </source>
</evidence>
<evidence type="ECO:0000256" key="1">
    <source>
        <dbReference type="ARBA" id="ARBA00022679"/>
    </source>
</evidence>
<sequence>QADAALDPVVARRKAPGSLVAGHANVLVFPDLDAGNNGYKLVERLGGARAYGPILMGLSLQANDLSRGCSADDVVEVSTIACALAASARSQRPSEPGARERHPATPPAGH</sequence>
<dbReference type="InterPro" id="IPR050500">
    <property type="entry name" value="Phos_Acetyltrans/Butyryltrans"/>
</dbReference>
<name>A0A538T7Z3_UNCEI</name>
<evidence type="ECO:0000256" key="2">
    <source>
        <dbReference type="ARBA" id="ARBA00023315"/>
    </source>
</evidence>
<feature type="domain" description="Phosphate acetyl/butaryl transferase" evidence="4">
    <location>
        <begin position="1"/>
        <end position="82"/>
    </location>
</feature>
<dbReference type="Gene3D" id="3.40.718.10">
    <property type="entry name" value="Isopropylmalate Dehydrogenase"/>
    <property type="match status" value="1"/>
</dbReference>
<dbReference type="EMBL" id="VBOS01000040">
    <property type="protein sequence ID" value="TMQ59745.1"/>
    <property type="molecule type" value="Genomic_DNA"/>
</dbReference>
<proteinExistence type="predicted"/>
<dbReference type="SUPFAM" id="SSF53659">
    <property type="entry name" value="Isocitrate/Isopropylmalate dehydrogenase-like"/>
    <property type="match status" value="1"/>
</dbReference>
<reference evidence="5 6" key="1">
    <citation type="journal article" date="2019" name="Nat. Microbiol.">
        <title>Mediterranean grassland soil C-N compound turnover is dependent on rainfall and depth, and is mediated by genomically divergent microorganisms.</title>
        <authorList>
            <person name="Diamond S."/>
            <person name="Andeer P.F."/>
            <person name="Li Z."/>
            <person name="Crits-Christoph A."/>
            <person name="Burstein D."/>
            <person name="Anantharaman K."/>
            <person name="Lane K.R."/>
            <person name="Thomas B.C."/>
            <person name="Pan C."/>
            <person name="Northen T.R."/>
            <person name="Banfield J.F."/>
        </authorList>
    </citation>
    <scope>NUCLEOTIDE SEQUENCE [LARGE SCALE GENOMIC DNA]</scope>
    <source>
        <strain evidence="5">WS_2</strain>
    </source>
</reference>
<evidence type="ECO:0000259" key="4">
    <source>
        <dbReference type="Pfam" id="PF01515"/>
    </source>
</evidence>
<evidence type="ECO:0000313" key="6">
    <source>
        <dbReference type="Proteomes" id="UP000317716"/>
    </source>
</evidence>
<dbReference type="Proteomes" id="UP000317716">
    <property type="component" value="Unassembled WGS sequence"/>
</dbReference>
<dbReference type="InterPro" id="IPR002505">
    <property type="entry name" value="PTA_PTB"/>
</dbReference>
<dbReference type="Pfam" id="PF01515">
    <property type="entry name" value="PTA_PTB"/>
    <property type="match status" value="1"/>
</dbReference>
<dbReference type="GO" id="GO:0016746">
    <property type="term" value="F:acyltransferase activity"/>
    <property type="evidence" value="ECO:0007669"/>
    <property type="project" value="UniProtKB-KW"/>
</dbReference>
<keyword evidence="1" id="KW-0808">Transferase</keyword>
<feature type="non-terminal residue" evidence="5">
    <location>
        <position position="1"/>
    </location>
</feature>
<evidence type="ECO:0000313" key="5">
    <source>
        <dbReference type="EMBL" id="TMQ59745.1"/>
    </source>
</evidence>
<dbReference type="PANTHER" id="PTHR43356:SF3">
    <property type="entry name" value="PHOSPHATE ACETYLTRANSFERASE"/>
    <property type="match status" value="1"/>
</dbReference>
<dbReference type="PANTHER" id="PTHR43356">
    <property type="entry name" value="PHOSPHATE ACETYLTRANSFERASE"/>
    <property type="match status" value="1"/>
</dbReference>
<gene>
    <name evidence="5" type="ORF">E6K72_01395</name>
</gene>
<organism evidence="5 6">
    <name type="scientific">Eiseniibacteriota bacterium</name>
    <dbReference type="NCBI Taxonomy" id="2212470"/>
    <lineage>
        <taxon>Bacteria</taxon>
        <taxon>Candidatus Eiseniibacteriota</taxon>
    </lineage>
</organism>
<feature type="region of interest" description="Disordered" evidence="3">
    <location>
        <begin position="86"/>
        <end position="110"/>
    </location>
</feature>
<keyword evidence="2" id="KW-0012">Acyltransferase</keyword>